<dbReference type="PANTHER" id="PTHR47163:SF2">
    <property type="entry name" value="SI:DKEY-17M8.2"/>
    <property type="match status" value="1"/>
</dbReference>
<protein>
    <submittedName>
        <fullName evidence="2">IS1595 family transposase</fullName>
    </submittedName>
</protein>
<dbReference type="Pfam" id="PF12762">
    <property type="entry name" value="DDE_Tnp_IS1595"/>
    <property type="match status" value="1"/>
</dbReference>
<evidence type="ECO:0000313" key="2">
    <source>
        <dbReference type="EMBL" id="MCW6511404.1"/>
    </source>
</evidence>
<organism evidence="2 3">
    <name type="scientific">Lichenifustis flavocetrariae</name>
    <dbReference type="NCBI Taxonomy" id="2949735"/>
    <lineage>
        <taxon>Bacteria</taxon>
        <taxon>Pseudomonadati</taxon>
        <taxon>Pseudomonadota</taxon>
        <taxon>Alphaproteobacteria</taxon>
        <taxon>Hyphomicrobiales</taxon>
        <taxon>Lichenihabitantaceae</taxon>
        <taxon>Lichenifustis</taxon>
    </lineage>
</organism>
<keyword evidence="3" id="KW-1185">Reference proteome</keyword>
<feature type="domain" description="ISXO2-like transposase" evidence="1">
    <location>
        <begin position="128"/>
        <end position="272"/>
    </location>
</feature>
<sequence>MSVLSARYLHDEAAAFQHLENVLWPAGPVCPHCGSISGKHYDLRKSRVGLRKCSDCRKQFTVKIGTVFESAHIPLNKMLQAVYLMVSSKKGISAHQLHRTIGVTYKSAWFLAHRIHLAMDTSASFFDQLGGLGAIVEADETYVGKYDDVPHRTKGYATKLTVLTLVERGGTSRSFHVSGHSAAALAPYLKANINKHSVLMTDEGKWYTETGKGFLDHQTVNHSEKEWKRGYAHTQTVEGFFSVFKRGMKGVYQHCSEKHLHRYLAEFDFRYSNRVKLGVDDAQRNERALEGIKGKRLKYRPADEARASTV</sequence>
<gene>
    <name evidence="2" type="ORF">M8523_25815</name>
</gene>
<evidence type="ECO:0000259" key="1">
    <source>
        <dbReference type="SMART" id="SM01126"/>
    </source>
</evidence>
<dbReference type="InterPro" id="IPR024445">
    <property type="entry name" value="Tnp_ISXO2-like"/>
</dbReference>
<reference evidence="2" key="1">
    <citation type="submission" date="2022-05" db="EMBL/GenBank/DDBJ databases">
        <authorList>
            <person name="Pankratov T."/>
        </authorList>
    </citation>
    <scope>NUCLEOTIDE SEQUENCE</scope>
    <source>
        <strain evidence="2">BP6-180914</strain>
    </source>
</reference>
<dbReference type="RefSeq" id="WP_282587781.1">
    <property type="nucleotide sequence ID" value="NZ_JAMOIM010000025.1"/>
</dbReference>
<dbReference type="InterPro" id="IPR053164">
    <property type="entry name" value="IS1016-like_transposase"/>
</dbReference>
<dbReference type="EMBL" id="JAMOIM010000025">
    <property type="protein sequence ID" value="MCW6511404.1"/>
    <property type="molecule type" value="Genomic_DNA"/>
</dbReference>
<accession>A0AA42CLA3</accession>
<dbReference type="SMART" id="SM01126">
    <property type="entry name" value="DDE_Tnp_IS1595"/>
    <property type="match status" value="1"/>
</dbReference>
<dbReference type="Proteomes" id="UP001165667">
    <property type="component" value="Unassembled WGS sequence"/>
</dbReference>
<dbReference type="AlphaFoldDB" id="A0AA42CLA3"/>
<comment type="caution">
    <text evidence="2">The sequence shown here is derived from an EMBL/GenBank/DDBJ whole genome shotgun (WGS) entry which is preliminary data.</text>
</comment>
<evidence type="ECO:0000313" key="3">
    <source>
        <dbReference type="Proteomes" id="UP001165667"/>
    </source>
</evidence>
<dbReference type="Pfam" id="PF12760">
    <property type="entry name" value="Zn_ribbon_IS1595"/>
    <property type="match status" value="1"/>
</dbReference>
<dbReference type="InterPro" id="IPR024442">
    <property type="entry name" value="Transposase_Zn_ribbon"/>
</dbReference>
<dbReference type="NCBIfam" id="NF033547">
    <property type="entry name" value="transpos_IS1595"/>
    <property type="match status" value="1"/>
</dbReference>
<dbReference type="PANTHER" id="PTHR47163">
    <property type="entry name" value="DDE_TNP_IS1595 DOMAIN-CONTAINING PROTEIN"/>
    <property type="match status" value="1"/>
</dbReference>
<name>A0AA42CLA3_9HYPH</name>
<proteinExistence type="predicted"/>